<feature type="chain" id="PRO_5005330395" evidence="1">
    <location>
        <begin position="22"/>
        <end position="279"/>
    </location>
</feature>
<evidence type="ECO:0000313" key="3">
    <source>
        <dbReference type="Proteomes" id="UP000035680"/>
    </source>
</evidence>
<dbReference type="Pfam" id="PF00188">
    <property type="entry name" value="CAP"/>
    <property type="match status" value="1"/>
</dbReference>
<proteinExistence type="predicted"/>
<dbReference type="PANTHER" id="PTHR10334">
    <property type="entry name" value="CYSTEINE-RICH SECRETORY PROTEIN-RELATED"/>
    <property type="match status" value="1"/>
</dbReference>
<protein>
    <submittedName>
        <fullName evidence="4">SCP domain-containing protein</fullName>
    </submittedName>
</protein>
<name>A0A0K0G204_STRVS</name>
<organism evidence="3 4">
    <name type="scientific">Strongyloides venezuelensis</name>
    <name type="common">Threadworm</name>
    <dbReference type="NCBI Taxonomy" id="75913"/>
    <lineage>
        <taxon>Eukaryota</taxon>
        <taxon>Metazoa</taxon>
        <taxon>Ecdysozoa</taxon>
        <taxon>Nematoda</taxon>
        <taxon>Chromadorea</taxon>
        <taxon>Rhabditida</taxon>
        <taxon>Tylenchina</taxon>
        <taxon>Panagrolaimomorpha</taxon>
        <taxon>Strongyloidoidea</taxon>
        <taxon>Strongyloididae</taxon>
        <taxon>Strongyloides</taxon>
    </lineage>
</organism>
<dbReference type="WBParaSite" id="SVE_1874800.1">
    <property type="protein sequence ID" value="SVE_1874800.1"/>
    <property type="gene ID" value="SVE_1874800"/>
</dbReference>
<dbReference type="SMART" id="SM00198">
    <property type="entry name" value="SCP"/>
    <property type="match status" value="1"/>
</dbReference>
<dbReference type="Gene3D" id="3.40.33.10">
    <property type="entry name" value="CAP"/>
    <property type="match status" value="1"/>
</dbReference>
<reference evidence="3" key="1">
    <citation type="submission" date="2014-07" db="EMBL/GenBank/DDBJ databases">
        <authorList>
            <person name="Martin A.A"/>
            <person name="De Silva N."/>
        </authorList>
    </citation>
    <scope>NUCLEOTIDE SEQUENCE</scope>
</reference>
<dbReference type="InterPro" id="IPR001283">
    <property type="entry name" value="CRISP-related"/>
</dbReference>
<evidence type="ECO:0000313" key="4">
    <source>
        <dbReference type="WBParaSite" id="SVE_1874800.1"/>
    </source>
</evidence>
<dbReference type="InterPro" id="IPR014044">
    <property type="entry name" value="CAP_dom"/>
</dbReference>
<evidence type="ECO:0000259" key="2">
    <source>
        <dbReference type="SMART" id="SM00198"/>
    </source>
</evidence>
<reference evidence="4" key="2">
    <citation type="submission" date="2015-08" db="UniProtKB">
        <authorList>
            <consortium name="WormBaseParasite"/>
        </authorList>
    </citation>
    <scope>IDENTIFICATION</scope>
</reference>
<feature type="domain" description="SCP" evidence="2">
    <location>
        <begin position="133"/>
        <end position="261"/>
    </location>
</feature>
<dbReference type="AlphaFoldDB" id="A0A0K0G204"/>
<dbReference type="SUPFAM" id="SSF55797">
    <property type="entry name" value="PR-1-like"/>
    <property type="match status" value="1"/>
</dbReference>
<dbReference type="Proteomes" id="UP000035680">
    <property type="component" value="Unassembled WGS sequence"/>
</dbReference>
<feature type="signal peptide" evidence="1">
    <location>
        <begin position="1"/>
        <end position="21"/>
    </location>
</feature>
<keyword evidence="3" id="KW-1185">Reference proteome</keyword>
<keyword evidence="1" id="KW-0732">Signal</keyword>
<sequence>MFLNSLLFYIILLISFSKIDFLLGTKKKVHFGGEHVKTFRFEDPPTKIGERDIYVRYGGKDVIIFNPKHPPNRLKKGQSFWHRFFFRRRHHPRYNGFKVESLLKRRSLSFKIWYNVWNQCKRPDCYSKHNFAKVYGMFFKEINLYRKLHRSAPLKYDRKLGMEALKEATKCANAGTLITFKKYRYSTLHAIFNIEYVPITIYKWYREVSMYNFKSNVIIPHAEHFSILVWANTTRIGIGIARNKNDIYMVFKFYPEGNQNYRFKENVHRSAYNKYNFRI</sequence>
<evidence type="ECO:0000256" key="1">
    <source>
        <dbReference type="SAM" id="SignalP"/>
    </source>
</evidence>
<dbReference type="InterPro" id="IPR035940">
    <property type="entry name" value="CAP_sf"/>
</dbReference>
<accession>A0A0K0G204</accession>